<dbReference type="SMART" id="SM00304">
    <property type="entry name" value="HAMP"/>
    <property type="match status" value="1"/>
</dbReference>
<feature type="domain" description="HAMP" evidence="2">
    <location>
        <begin position="307"/>
        <end position="359"/>
    </location>
</feature>
<protein>
    <submittedName>
        <fullName evidence="4">Diguanylate cyclase</fullName>
    </submittedName>
</protein>
<dbReference type="SUPFAM" id="SSF103190">
    <property type="entry name" value="Sensory domain-like"/>
    <property type="match status" value="1"/>
</dbReference>
<proteinExistence type="predicted"/>
<evidence type="ECO:0000256" key="1">
    <source>
        <dbReference type="SAM" id="Phobius"/>
    </source>
</evidence>
<dbReference type="GO" id="GO:0016020">
    <property type="term" value="C:membrane"/>
    <property type="evidence" value="ECO:0007669"/>
    <property type="project" value="InterPro"/>
</dbReference>
<reference evidence="4 5" key="1">
    <citation type="submission" date="2020-08" db="EMBL/GenBank/DDBJ databases">
        <authorList>
            <person name="Liu C."/>
            <person name="Sun Q."/>
        </authorList>
    </citation>
    <scope>NUCLEOTIDE SEQUENCE [LARGE SCALE GENOMIC DNA]</scope>
    <source>
        <strain evidence="4 5">NSJ-61</strain>
    </source>
</reference>
<dbReference type="AlphaFoldDB" id="A0A7G9GIQ6"/>
<dbReference type="Proteomes" id="UP000515856">
    <property type="component" value="Chromosome"/>
</dbReference>
<dbReference type="PROSITE" id="PS50885">
    <property type="entry name" value="HAMP"/>
    <property type="match status" value="1"/>
</dbReference>
<dbReference type="NCBIfam" id="TIGR00254">
    <property type="entry name" value="GGDEF"/>
    <property type="match status" value="1"/>
</dbReference>
<gene>
    <name evidence="4" type="ORF">H9Q80_10315</name>
</gene>
<feature type="transmembrane region" description="Helical" evidence="1">
    <location>
        <begin position="7"/>
        <end position="28"/>
    </location>
</feature>
<feature type="domain" description="GGDEF" evidence="3">
    <location>
        <begin position="497"/>
        <end position="631"/>
    </location>
</feature>
<dbReference type="CDD" id="cd01949">
    <property type="entry name" value="GGDEF"/>
    <property type="match status" value="1"/>
</dbReference>
<dbReference type="InterPro" id="IPR000160">
    <property type="entry name" value="GGDEF_dom"/>
</dbReference>
<dbReference type="GO" id="GO:0007165">
    <property type="term" value="P:signal transduction"/>
    <property type="evidence" value="ECO:0007669"/>
    <property type="project" value="InterPro"/>
</dbReference>
<dbReference type="PANTHER" id="PTHR44757:SF2">
    <property type="entry name" value="BIOFILM ARCHITECTURE MAINTENANCE PROTEIN MBAA"/>
    <property type="match status" value="1"/>
</dbReference>
<keyword evidence="1" id="KW-0812">Transmembrane</keyword>
<keyword evidence="1" id="KW-0472">Membrane</keyword>
<feature type="transmembrane region" description="Helical" evidence="1">
    <location>
        <begin position="283"/>
        <end position="305"/>
    </location>
</feature>
<dbReference type="InterPro" id="IPR029151">
    <property type="entry name" value="Sensor-like_sf"/>
</dbReference>
<dbReference type="InterPro" id="IPR029787">
    <property type="entry name" value="Nucleotide_cyclase"/>
</dbReference>
<dbReference type="KEGG" id="ehn:H9Q80_10315"/>
<organism evidence="4 5">
    <name type="scientific">[Eubacterium] hominis</name>
    <dbReference type="NCBI Taxonomy" id="2764325"/>
    <lineage>
        <taxon>Bacteria</taxon>
        <taxon>Bacillati</taxon>
        <taxon>Bacillota</taxon>
        <taxon>Erysipelotrichia</taxon>
        <taxon>Erysipelotrichales</taxon>
        <taxon>Erysipelotrichaceae</taxon>
        <taxon>Amedibacillus</taxon>
    </lineage>
</organism>
<dbReference type="Gene3D" id="3.30.70.270">
    <property type="match status" value="1"/>
</dbReference>
<name>A0A7G9GIQ6_9FIRM</name>
<evidence type="ECO:0000313" key="5">
    <source>
        <dbReference type="Proteomes" id="UP000515856"/>
    </source>
</evidence>
<dbReference type="Gene3D" id="6.10.340.10">
    <property type="match status" value="1"/>
</dbReference>
<evidence type="ECO:0000313" key="4">
    <source>
        <dbReference type="EMBL" id="QNM10688.1"/>
    </source>
</evidence>
<dbReference type="RefSeq" id="WP_117536396.1">
    <property type="nucleotide sequence ID" value="NZ_CP060636.1"/>
</dbReference>
<sequence length="636" mass="73629">MQKLFTRYISIVIMISSVIISIIAWQSLESIEIVTAENTMKQRLTQLCEKFDSNKNELETLTNNLHKDYLTRAYAFAYIVQKNPEVINSLSELEKIKDLLQVDELHVIDKNGILIAGSIPKYIGMDFRSTKQTSEFLQILDHKTDELIQKIQPNGAEKKVFQYIGVRRQDEEGIIQIGISPTTLLEAQKRNEISYVLDNLQLGHDLNIVCVNKDNEKIAYTGMDEKEASTWKLTYDAHEQFNDGGTYTWNNEKHYVMSTTYDDMAIFAMMPQHEVFADRNSQMGIIVICMVVVSIITILVLNLLIKKNITNGIKELSSNLHRISNGELDTVVSVDTTPEFQQISSDINKMVQSILNTTVKVSKIIDIIDMPIGVFEMRKEGDIVLVNDRLKHIMLWSDEEAEAYFKDKALFLSKLKEITNHEQLDDAYRIHKSPELWVRLYFSSDDDSFYGIITDVTKEIKEKKNIEYQRDHDNLTGLNNMHHFKEMISRITYQKHHQQALIMLDLDHFKNINDTFGHDWGDIYLQKIAMALNALENDHCITARRSGDEFCIFFYHFENQAMIREIMHQFYHDLSMKLITFPDGTKKAISISAGLSWCNQNDTIDVWLKQADIALYDSKHRKRGALSEFKEDGLCK</sequence>
<dbReference type="Pfam" id="PF00990">
    <property type="entry name" value="GGDEF"/>
    <property type="match status" value="1"/>
</dbReference>
<dbReference type="SUPFAM" id="SSF55073">
    <property type="entry name" value="Nucleotide cyclase"/>
    <property type="match status" value="1"/>
</dbReference>
<dbReference type="EMBL" id="CP060636">
    <property type="protein sequence ID" value="QNM10688.1"/>
    <property type="molecule type" value="Genomic_DNA"/>
</dbReference>
<dbReference type="Pfam" id="PF00672">
    <property type="entry name" value="HAMP"/>
    <property type="match status" value="1"/>
</dbReference>
<dbReference type="InterPro" id="IPR043128">
    <property type="entry name" value="Rev_trsase/Diguanyl_cyclase"/>
</dbReference>
<keyword evidence="5" id="KW-1185">Reference proteome</keyword>
<evidence type="ECO:0000259" key="3">
    <source>
        <dbReference type="PROSITE" id="PS50887"/>
    </source>
</evidence>
<dbReference type="PROSITE" id="PS50887">
    <property type="entry name" value="GGDEF"/>
    <property type="match status" value="1"/>
</dbReference>
<dbReference type="InterPro" id="IPR003660">
    <property type="entry name" value="HAMP_dom"/>
</dbReference>
<keyword evidence="1" id="KW-1133">Transmembrane helix</keyword>
<evidence type="ECO:0000259" key="2">
    <source>
        <dbReference type="PROSITE" id="PS50885"/>
    </source>
</evidence>
<dbReference type="CDD" id="cd06225">
    <property type="entry name" value="HAMP"/>
    <property type="match status" value="1"/>
</dbReference>
<dbReference type="PANTHER" id="PTHR44757">
    <property type="entry name" value="DIGUANYLATE CYCLASE DGCP"/>
    <property type="match status" value="1"/>
</dbReference>
<dbReference type="SMART" id="SM00267">
    <property type="entry name" value="GGDEF"/>
    <property type="match status" value="1"/>
</dbReference>
<dbReference type="InterPro" id="IPR052155">
    <property type="entry name" value="Biofilm_reg_signaling"/>
</dbReference>
<dbReference type="SUPFAM" id="SSF158472">
    <property type="entry name" value="HAMP domain-like"/>
    <property type="match status" value="1"/>
</dbReference>
<accession>A0A7G9GIQ6</accession>